<dbReference type="Proteomes" id="UP000309117">
    <property type="component" value="Unassembled WGS sequence"/>
</dbReference>
<reference evidence="4 5" key="1">
    <citation type="submission" date="2019-04" db="EMBL/GenBank/DDBJ databases">
        <title>Microbes associate with the intestines of laboratory mice.</title>
        <authorList>
            <person name="Navarre W."/>
            <person name="Wong E."/>
            <person name="Huang K."/>
            <person name="Tropini C."/>
            <person name="Ng K."/>
            <person name="Yu B."/>
        </authorList>
    </citation>
    <scope>NUCLEOTIDE SEQUENCE [LARGE SCALE GENOMIC DNA]</scope>
    <source>
        <strain evidence="4 5">NM61_E11</strain>
    </source>
</reference>
<organism evidence="4 5">
    <name type="scientific">Lactobacillus intestinalis</name>
    <dbReference type="NCBI Taxonomy" id="151781"/>
    <lineage>
        <taxon>Bacteria</taxon>
        <taxon>Bacillati</taxon>
        <taxon>Bacillota</taxon>
        <taxon>Bacilli</taxon>
        <taxon>Lactobacillales</taxon>
        <taxon>Lactobacillaceae</taxon>
        <taxon>Lactobacillus</taxon>
    </lineage>
</organism>
<keyword evidence="2" id="KW-0472">Membrane</keyword>
<proteinExistence type="predicted"/>
<feature type="coiled-coil region" evidence="1">
    <location>
        <begin position="190"/>
        <end position="305"/>
    </location>
</feature>
<keyword evidence="2" id="KW-0812">Transmembrane</keyword>
<feature type="coiled-coil region" evidence="1">
    <location>
        <begin position="623"/>
        <end position="650"/>
    </location>
</feature>
<feature type="domain" description="YhaN AAA" evidence="3">
    <location>
        <begin position="1"/>
        <end position="208"/>
    </location>
</feature>
<protein>
    <submittedName>
        <fullName evidence="4">DNA repair protein</fullName>
    </submittedName>
</protein>
<keyword evidence="1" id="KW-0175">Coiled coil</keyword>
<sequence>MKLKKIDIINFGHLSNLTFNLSNDNLSVFFGENEAGKSTTVAFIKQVMFGFYLRNNASPFFEDYKPLTHVSPMGGSLFFEDQGDEYQLERLWAKGDKTKKGILTVKKNSEVVPESEFFDKIHNIDGNFYADSFIFNQETLGQIAKLNQEDLLERIYYLGASNSRELIELRNSFEKEADNLFKKTGKKPEVNRLLKQIDDDQHDLTEIEHEFNQYKQVDKESQKLKKQLDQEKKQLEQLNKTKDHLLNLQKQLQNFTDLESLKKKQKNLDFDSNAYQKAQNLNYKISSLNTSIDSLQNQLAHLDSASDLNVEQAEKIVQKKPELLQWQADYKSCLQKEHELKSEVDQILALTPEVKKVALFDQDKIVQLKEDYHHWVKQEVPDKKPKSVVSQTIFYLGLPVFILGLGLLIHVPTAGWTLMAAGILMMGGAYYNLNQVVKQNKIVDQFQANVDKSQKNFEEKYGISPLGLDLNSLLGQLTQYQFKKRSEKNNQAQISEIKTRLDKVAVELQKILKEPVNTDFSDELNAITKVDTKLKNLQQKQQRKDEIQASLKTSSQKLMKLQLELKDILVQNKVRTLEEFDDLYQESLVQTKLDAQIVALENSLEGDLEDLIKFKPDELRSKLSEATTTVQEVKDKLDLLQASLAKVEVQKANLADSDAVFKAKQKLANTKTLFINASKEYLSNLMTAQLIQRTLDIASNERFPKMLQEAKEYLKLLTGGRYVDLVLDKKLKVVNQDGKKIEVKYLSRGTSEQLYFALKLAFIDQIKDQINLPILIDDSFVNFDDQRISYIKDLLEKIAENNQVLIFTAQKNLVDKLNRTPLTYKKGQKDA</sequence>
<feature type="coiled-coil region" evidence="1">
    <location>
        <begin position="494"/>
        <end position="564"/>
    </location>
</feature>
<dbReference type="Pfam" id="PF13514">
    <property type="entry name" value="AAA_27"/>
    <property type="match status" value="1"/>
</dbReference>
<feature type="transmembrane region" description="Helical" evidence="2">
    <location>
        <begin position="393"/>
        <end position="410"/>
    </location>
</feature>
<accession>A0A4S2BK11</accession>
<dbReference type="InterPro" id="IPR038734">
    <property type="entry name" value="YhaN_AAA"/>
</dbReference>
<name>A0A4S2BK11_9LACO</name>
<dbReference type="Gene3D" id="3.40.50.300">
    <property type="entry name" value="P-loop containing nucleotide triphosphate hydrolases"/>
    <property type="match status" value="2"/>
</dbReference>
<dbReference type="RefSeq" id="WP_004046179.1">
    <property type="nucleotide sequence ID" value="NZ_AQFR02000003.1"/>
</dbReference>
<evidence type="ECO:0000259" key="3">
    <source>
        <dbReference type="Pfam" id="PF13514"/>
    </source>
</evidence>
<keyword evidence="2" id="KW-1133">Transmembrane helix</keyword>
<comment type="caution">
    <text evidence="4">The sequence shown here is derived from an EMBL/GenBank/DDBJ whole genome shotgun (WGS) entry which is preliminary data.</text>
</comment>
<dbReference type="SUPFAM" id="SSF52540">
    <property type="entry name" value="P-loop containing nucleoside triphosphate hydrolases"/>
    <property type="match status" value="1"/>
</dbReference>
<dbReference type="EMBL" id="SRYV01000010">
    <property type="protein sequence ID" value="TGY14643.1"/>
    <property type="molecule type" value="Genomic_DNA"/>
</dbReference>
<evidence type="ECO:0000313" key="5">
    <source>
        <dbReference type="Proteomes" id="UP000309117"/>
    </source>
</evidence>
<dbReference type="PANTHER" id="PTHR41259:SF1">
    <property type="entry name" value="DOUBLE-STRAND BREAK REPAIR RAD50 ATPASE, PUTATIVE-RELATED"/>
    <property type="match status" value="1"/>
</dbReference>
<gene>
    <name evidence="4" type="ORF">E5351_06250</name>
</gene>
<evidence type="ECO:0000256" key="2">
    <source>
        <dbReference type="SAM" id="Phobius"/>
    </source>
</evidence>
<evidence type="ECO:0000313" key="4">
    <source>
        <dbReference type="EMBL" id="TGY14643.1"/>
    </source>
</evidence>
<dbReference type="InterPro" id="IPR027417">
    <property type="entry name" value="P-loop_NTPase"/>
</dbReference>
<dbReference type="PANTHER" id="PTHR41259">
    <property type="entry name" value="DOUBLE-STRAND BREAK REPAIR RAD50 ATPASE, PUTATIVE-RELATED"/>
    <property type="match status" value="1"/>
</dbReference>
<dbReference type="AlphaFoldDB" id="A0A4S2BK11"/>
<evidence type="ECO:0000256" key="1">
    <source>
        <dbReference type="SAM" id="Coils"/>
    </source>
</evidence>